<evidence type="ECO:0000256" key="1">
    <source>
        <dbReference type="ARBA" id="ARBA00011900"/>
    </source>
</evidence>
<dbReference type="SUPFAM" id="SSF53335">
    <property type="entry name" value="S-adenosyl-L-methionine-dependent methyltransferases"/>
    <property type="match status" value="1"/>
</dbReference>
<name>A0A7W7ICS4_9ACTN</name>
<accession>A0A7W7ICS4</accession>
<dbReference type="AlphaFoldDB" id="A0A7W7ICS4"/>
<evidence type="ECO:0000256" key="5">
    <source>
        <dbReference type="ARBA" id="ARBA00047942"/>
    </source>
</evidence>
<feature type="domain" description="DUF7008" evidence="7">
    <location>
        <begin position="836"/>
        <end position="1215"/>
    </location>
</feature>
<dbReference type="Gene3D" id="3.40.50.150">
    <property type="entry name" value="Vaccinia Virus protein VP39"/>
    <property type="match status" value="1"/>
</dbReference>
<reference evidence="8 11" key="1">
    <citation type="journal article" date="2019" name="Int. J. Syst. Evol. Microbiol.">
        <title>The Global Catalogue of Microorganisms (GCM) 10K type strain sequencing project: providing services to taxonomists for standard genome sequencing and annotation.</title>
        <authorList>
            <consortium name="The Broad Institute Genomics Platform"/>
            <consortium name="The Broad Institute Genome Sequencing Center for Infectious Disease"/>
            <person name="Wu L."/>
            <person name="Ma J."/>
        </authorList>
    </citation>
    <scope>NUCLEOTIDE SEQUENCE [LARGE SCALE GENOMIC DNA]</scope>
    <source>
        <strain evidence="8 11">JCM 10667</strain>
    </source>
</reference>
<dbReference type="InterPro" id="IPR050953">
    <property type="entry name" value="N4_N6_ade-DNA_methylase"/>
</dbReference>
<protein>
    <recommendedName>
        <fullName evidence="1">site-specific DNA-methyltransferase (adenine-specific)</fullName>
        <ecNumber evidence="1">2.1.1.72</ecNumber>
    </recommendedName>
</protein>
<evidence type="ECO:0000313" key="8">
    <source>
        <dbReference type="EMBL" id="GAA0565254.1"/>
    </source>
</evidence>
<dbReference type="EC" id="2.1.1.72" evidence="1"/>
<dbReference type="GO" id="GO:0009007">
    <property type="term" value="F:site-specific DNA-methyltransferase (adenine-specific) activity"/>
    <property type="evidence" value="ECO:0007669"/>
    <property type="project" value="UniProtKB-EC"/>
</dbReference>
<proteinExistence type="predicted"/>
<comment type="caution">
    <text evidence="9">The sequence shown here is derived from an EMBL/GenBank/DDBJ whole genome shotgun (WGS) entry which is preliminary data.</text>
</comment>
<sequence>MDKAALLKDLRKQVTALEDDLRAYTEPGQRFHAKLKGEYDRARNAQRTALGFGQWRDDRVTQAAVAWILATVFVRFCEDNDLIAEPWIAGPGDRLAEADERHQQFFREHPDKNDRDWLIAAFDHLAATNETVAGLFDRDHNPLWEMEPSYEQAAELLKFWRRLDPDGRIVHDFTDKENLDTRFLGDLYQDLSDHAKKTYALLQTPEFVEEFILDLTLEPAVEEFGLEPPWKHKPAGWPGDEPVVYGLRTIDPACGSGHFLLGIFRRLLDKWEAHAPGLDRWMRIRRVLESVHGCDKNPFAAEIARFRLLVAALHAAGETRLDTAPAFPINVAVGDSLLHGRGAVGIQTELQDALFENEGSFSYTTEDVAAFSGRCDLLGRHTYHVVVGNPPYIKVRDKRENENYRSAYSACIKTYALSVPFVQRIFDLAIYAHDTSGPGGFTGQITSNSFAKRDFGEALVEGFLPSVDLTHVIDSSKARIPGHNQEGTPTIILCGRSRPSSLGRRVRVARSIRGGDSSNGEVWSAIIAQIDRPGSESSWISVEDVPRDHLALHPWSLSGGAAEKLLELLSRGNETVGDVILDVGRTTHTGLDDAFYLPRQSAGTRELLEWCAPVVQGSRVRDYQINVSTVTLFPYDASGAPRDLTVNEEYFLWPNRTSLRERVDFGNKPEERGLRWFDHSMFFPRRYQANLSIAFAFKASHNHFVLARQGVLFKQTAPAIIMDSRSGDADCHSLLGLLNSSTACFLMKSSAQHQGGGASAHPWSWTFEFPSALVKRMPLRPGVSPRFGLELDGHSQRALASSLARLFDSRSASQDVPGRELLANQKAAYSRHLMQMISLQEELDWHVYGVYGLLDPNEKEALTLGDCLTPPPICAGERAFEIVLARRLARGEIETEWFHRHDIEPITELPGRWSKDYRRVVQARIDAIESRTRDIGLIEQPEYKRRWGGESWEKQEESALRKWILRRCEHRDLWYALRDGLLQPRTLTVNQLADQFKDDADMQSVAALYASDHMKKRDLPLAKVLAEIVADEHVPYLAALRYKDTGLRKREEWEQVWELQREEDRTGRRLDIAVPPKYAPKDFQKTSYWSQRGKLDVPKERFISYPGASPEADDTLLLGWAGWDHKDQAQALANLVNDRAEVGAWGSEKLTPLLAGLLEVLPWVKQWHGEEDPEWGGVPAEEFEAFLNEQFARYELSEQDLKNWRPAAKTRGRKKA</sequence>
<dbReference type="Pfam" id="PF07669">
    <property type="entry name" value="Eco57I"/>
    <property type="match status" value="1"/>
</dbReference>
<dbReference type="Proteomes" id="UP001501427">
    <property type="component" value="Unassembled WGS sequence"/>
</dbReference>
<dbReference type="Proteomes" id="UP000549343">
    <property type="component" value="Unassembled WGS sequence"/>
</dbReference>
<comment type="catalytic activity">
    <reaction evidence="5">
        <text>a 2'-deoxyadenosine in DNA + S-adenosyl-L-methionine = an N(6)-methyl-2'-deoxyadenosine in DNA + S-adenosyl-L-homocysteine + H(+)</text>
        <dbReference type="Rhea" id="RHEA:15197"/>
        <dbReference type="Rhea" id="RHEA-COMP:12418"/>
        <dbReference type="Rhea" id="RHEA-COMP:12419"/>
        <dbReference type="ChEBI" id="CHEBI:15378"/>
        <dbReference type="ChEBI" id="CHEBI:57856"/>
        <dbReference type="ChEBI" id="CHEBI:59789"/>
        <dbReference type="ChEBI" id="CHEBI:90615"/>
        <dbReference type="ChEBI" id="CHEBI:90616"/>
        <dbReference type="EC" id="2.1.1.72"/>
    </reaction>
</comment>
<evidence type="ECO:0000313" key="9">
    <source>
        <dbReference type="EMBL" id="MBB4774688.1"/>
    </source>
</evidence>
<dbReference type="InterPro" id="IPR011639">
    <property type="entry name" value="MethylTrfase_TaqI-like_dom"/>
</dbReference>
<reference evidence="9 10" key="2">
    <citation type="submission" date="2020-08" db="EMBL/GenBank/DDBJ databases">
        <title>Sequencing the genomes of 1000 actinobacteria strains.</title>
        <authorList>
            <person name="Klenk H.-P."/>
        </authorList>
    </citation>
    <scope>NUCLEOTIDE SEQUENCE [LARGE SCALE GENOMIC DNA]</scope>
    <source>
        <strain evidence="9 10">DSM 44772</strain>
    </source>
</reference>
<keyword evidence="3" id="KW-0808">Transferase</keyword>
<dbReference type="InterPro" id="IPR029063">
    <property type="entry name" value="SAM-dependent_MTases_sf"/>
</dbReference>
<evidence type="ECO:0000259" key="6">
    <source>
        <dbReference type="Pfam" id="PF07669"/>
    </source>
</evidence>
<feature type="domain" description="Type II methyltransferase M.TaqI-like" evidence="6">
    <location>
        <begin position="290"/>
        <end position="475"/>
    </location>
</feature>
<evidence type="ECO:0000256" key="2">
    <source>
        <dbReference type="ARBA" id="ARBA00022603"/>
    </source>
</evidence>
<dbReference type="GO" id="GO:0003676">
    <property type="term" value="F:nucleic acid binding"/>
    <property type="evidence" value="ECO:0007669"/>
    <property type="project" value="InterPro"/>
</dbReference>
<dbReference type="RefSeq" id="WP_229808334.1">
    <property type="nucleotide sequence ID" value="NZ_BAAAHD010000025.1"/>
</dbReference>
<dbReference type="GO" id="GO:0032259">
    <property type="term" value="P:methylation"/>
    <property type="evidence" value="ECO:0007669"/>
    <property type="project" value="UniProtKB-KW"/>
</dbReference>
<dbReference type="EMBL" id="JACHMV010000001">
    <property type="protein sequence ID" value="MBB4774688.1"/>
    <property type="molecule type" value="Genomic_DNA"/>
</dbReference>
<dbReference type="InterPro" id="IPR002052">
    <property type="entry name" value="DNA_methylase_N6_adenine_CS"/>
</dbReference>
<dbReference type="InterPro" id="IPR054277">
    <property type="entry name" value="DUF7008"/>
</dbReference>
<evidence type="ECO:0000313" key="11">
    <source>
        <dbReference type="Proteomes" id="UP001501427"/>
    </source>
</evidence>
<reference evidence="8" key="3">
    <citation type="submission" date="2023-12" db="EMBL/GenBank/DDBJ databases">
        <authorList>
            <person name="Sun Q."/>
            <person name="Inoue M."/>
        </authorList>
    </citation>
    <scope>NUCLEOTIDE SEQUENCE</scope>
    <source>
        <strain evidence="8">JCM 10667</strain>
    </source>
</reference>
<keyword evidence="4" id="KW-0949">S-adenosyl-L-methionine</keyword>
<evidence type="ECO:0000256" key="3">
    <source>
        <dbReference type="ARBA" id="ARBA00022679"/>
    </source>
</evidence>
<dbReference type="NCBIfam" id="NF033451">
    <property type="entry name" value="BREX_2_MTaseX"/>
    <property type="match status" value="1"/>
</dbReference>
<dbReference type="PRINTS" id="PR00507">
    <property type="entry name" value="N12N6MTFRASE"/>
</dbReference>
<gene>
    <name evidence="8" type="primary">pglX_1</name>
    <name evidence="9" type="ORF">F4557_003106</name>
    <name evidence="8" type="ORF">GCM10009546_29310</name>
</gene>
<dbReference type="PANTHER" id="PTHR33841">
    <property type="entry name" value="DNA METHYLTRANSFERASE YEEA-RELATED"/>
    <property type="match status" value="1"/>
</dbReference>
<dbReference type="EMBL" id="BAAAHD010000025">
    <property type="protein sequence ID" value="GAA0565254.1"/>
    <property type="molecule type" value="Genomic_DNA"/>
</dbReference>
<keyword evidence="2" id="KW-0489">Methyltransferase</keyword>
<keyword evidence="11" id="KW-1185">Reference proteome</keyword>
<dbReference type="PROSITE" id="PS00092">
    <property type="entry name" value="N6_MTASE"/>
    <property type="match status" value="1"/>
</dbReference>
<evidence type="ECO:0000256" key="4">
    <source>
        <dbReference type="ARBA" id="ARBA00022691"/>
    </source>
</evidence>
<dbReference type="Pfam" id="PF22654">
    <property type="entry name" value="DUF7008"/>
    <property type="match status" value="1"/>
</dbReference>
<dbReference type="PANTHER" id="PTHR33841:SF1">
    <property type="entry name" value="DNA METHYLTRANSFERASE A"/>
    <property type="match status" value="1"/>
</dbReference>
<evidence type="ECO:0000259" key="7">
    <source>
        <dbReference type="Pfam" id="PF22654"/>
    </source>
</evidence>
<evidence type="ECO:0000313" key="10">
    <source>
        <dbReference type="Proteomes" id="UP000549343"/>
    </source>
</evidence>
<dbReference type="GO" id="GO:0006304">
    <property type="term" value="P:DNA modification"/>
    <property type="evidence" value="ECO:0007669"/>
    <property type="project" value="InterPro"/>
</dbReference>
<organism evidence="9 10">
    <name type="scientific">Actinomadura livida</name>
    <dbReference type="NCBI Taxonomy" id="79909"/>
    <lineage>
        <taxon>Bacteria</taxon>
        <taxon>Bacillati</taxon>
        <taxon>Actinomycetota</taxon>
        <taxon>Actinomycetes</taxon>
        <taxon>Streptosporangiales</taxon>
        <taxon>Thermomonosporaceae</taxon>
        <taxon>Actinomadura</taxon>
    </lineage>
</organism>